<dbReference type="PANTHER" id="PTHR43289">
    <property type="entry name" value="MITOGEN-ACTIVATED PROTEIN KINASE KINASE KINASE 20-RELATED"/>
    <property type="match status" value="1"/>
</dbReference>
<keyword evidence="3 8" id="KW-0418">Kinase</keyword>
<dbReference type="InterPro" id="IPR017441">
    <property type="entry name" value="Protein_kinase_ATP_BS"/>
</dbReference>
<dbReference type="InterPro" id="IPR004043">
    <property type="entry name" value="LCCL"/>
</dbReference>
<dbReference type="PANTHER" id="PTHR43289:SF34">
    <property type="entry name" value="SERINE_THREONINE-PROTEIN KINASE YBDM-RELATED"/>
    <property type="match status" value="1"/>
</dbReference>
<feature type="region of interest" description="Disordered" evidence="6">
    <location>
        <begin position="374"/>
        <end position="401"/>
    </location>
</feature>
<organism evidence="8">
    <name type="scientific">uncultured bacterium contig00040</name>
    <dbReference type="NCBI Taxonomy" id="1181528"/>
    <lineage>
        <taxon>Bacteria</taxon>
        <taxon>environmental samples</taxon>
    </lineage>
</organism>
<feature type="binding site" evidence="5">
    <location>
        <position position="80"/>
    </location>
    <ligand>
        <name>ATP</name>
        <dbReference type="ChEBI" id="CHEBI:30616"/>
    </ligand>
</feature>
<dbReference type="PROSITE" id="PS00107">
    <property type="entry name" value="PROTEIN_KINASE_ATP"/>
    <property type="match status" value="1"/>
</dbReference>
<dbReference type="InterPro" id="IPR011009">
    <property type="entry name" value="Kinase-like_dom_sf"/>
</dbReference>
<evidence type="ECO:0000313" key="8">
    <source>
        <dbReference type="EMBL" id="AGS53140.1"/>
    </source>
</evidence>
<dbReference type="Pfam" id="PF03815">
    <property type="entry name" value="LCCL"/>
    <property type="match status" value="1"/>
</dbReference>
<dbReference type="Gene3D" id="1.10.510.10">
    <property type="entry name" value="Transferase(Phosphotransferase) domain 1"/>
    <property type="match status" value="1"/>
</dbReference>
<evidence type="ECO:0000256" key="4">
    <source>
        <dbReference type="ARBA" id="ARBA00022840"/>
    </source>
</evidence>
<reference evidence="8" key="1">
    <citation type="submission" date="2012-03" db="EMBL/GenBank/DDBJ databases">
        <title>Functional metagenomics reveals considerable lignocellulase gene clusters in the gut microbiome of a wood-feeding higher termite.</title>
        <authorList>
            <person name="Liu N."/>
        </authorList>
    </citation>
    <scope>NUCLEOTIDE SEQUENCE</scope>
</reference>
<dbReference type="EC" id="2.7.11.1" evidence="8"/>
<proteinExistence type="predicted"/>
<dbReference type="InterPro" id="IPR008266">
    <property type="entry name" value="Tyr_kinase_AS"/>
</dbReference>
<evidence type="ECO:0000256" key="1">
    <source>
        <dbReference type="ARBA" id="ARBA00022679"/>
    </source>
</evidence>
<dbReference type="InterPro" id="IPR036609">
    <property type="entry name" value="LCCL_sf"/>
</dbReference>
<dbReference type="PROSITE" id="PS00109">
    <property type="entry name" value="PROTEIN_KINASE_TYR"/>
    <property type="match status" value="1"/>
</dbReference>
<accession>A0A806KJJ9</accession>
<evidence type="ECO:0000256" key="6">
    <source>
        <dbReference type="SAM" id="MobiDB-lite"/>
    </source>
</evidence>
<dbReference type="GO" id="GO:0005524">
    <property type="term" value="F:ATP binding"/>
    <property type="evidence" value="ECO:0007669"/>
    <property type="project" value="UniProtKB-UniRule"/>
</dbReference>
<dbReference type="SUPFAM" id="SSF69848">
    <property type="entry name" value="LCCL domain"/>
    <property type="match status" value="1"/>
</dbReference>
<dbReference type="CDD" id="cd14014">
    <property type="entry name" value="STKc_PknB_like"/>
    <property type="match status" value="1"/>
</dbReference>
<dbReference type="EMBL" id="JQ844222">
    <property type="protein sequence ID" value="AGS53140.1"/>
    <property type="molecule type" value="Genomic_DNA"/>
</dbReference>
<evidence type="ECO:0000256" key="2">
    <source>
        <dbReference type="ARBA" id="ARBA00022741"/>
    </source>
</evidence>
<feature type="region of interest" description="Disordered" evidence="6">
    <location>
        <begin position="454"/>
        <end position="495"/>
    </location>
</feature>
<feature type="compositionally biased region" description="Low complexity" evidence="6">
    <location>
        <begin position="463"/>
        <end position="474"/>
    </location>
</feature>
<dbReference type="SUPFAM" id="SSF56112">
    <property type="entry name" value="Protein kinase-like (PK-like)"/>
    <property type="match status" value="1"/>
</dbReference>
<dbReference type="Gene3D" id="2.170.130.20">
    <property type="entry name" value="LCCL-like domain"/>
    <property type="match status" value="1"/>
</dbReference>
<keyword evidence="4 5" id="KW-0067">ATP-binding</keyword>
<keyword evidence="8" id="KW-0723">Serine/threonine-protein kinase</keyword>
<feature type="domain" description="LCCL" evidence="7">
    <location>
        <begin position="705"/>
        <end position="776"/>
    </location>
</feature>
<dbReference type="AlphaFoldDB" id="A0A806KJJ9"/>
<evidence type="ECO:0000256" key="3">
    <source>
        <dbReference type="ARBA" id="ARBA00022777"/>
    </source>
</evidence>
<dbReference type="SMART" id="SM00603">
    <property type="entry name" value="LCCL"/>
    <property type="match status" value="1"/>
</dbReference>
<dbReference type="Gene3D" id="3.30.200.20">
    <property type="entry name" value="Phosphorylase Kinase, domain 1"/>
    <property type="match status" value="1"/>
</dbReference>
<evidence type="ECO:0000259" key="7">
    <source>
        <dbReference type="SMART" id="SM00603"/>
    </source>
</evidence>
<sequence>MDTSKLDQICMGCFAERPPGATVCPACGYSEASREDSPYQLQPRTVLAGKYLIGRILGEGGFGITYMGLDTNLDMKVAVKEYYPAGFVSRTSTASCTVTTFGGEKGEMFAKGRDRFVDEAKRLAKFRTLPGIVMVYDFFPANGTAYIVMEYVEGMTLKAYLAQLGGRMPADMVFNLMTPVFTSLAEVHKTGLIHRDISPDNIMLTHEGTLKLLDFGAAREFDDANRSLSVMLKPGYAPSEQYSTRGVQGPWTDVYALSATIYKMLTGATPDESMERIIQDRLAPPSAYGVMLPPHQEAALMRGLAVSVHNRFQTVGELYAALVQGAGFSGSGSAVGYTGSIDGVLRSGDTQMPVVAAIPSYAPSVVQPQPVAAPQYGAPQHGNTASPMHAVSAPQPQQYGYPPPVAAQPYGVAPTPANAPAKKSNKTPAIVAACIAAVFVIVAMILLSLPDGDAPDGPSAAQTGTGNPTTPPSGTGSGNGDTAPPTPPTGVNTDGSIDARDLLAAIIQGGGTYYIDFTIRIQSTMTDDDWFETTDGSWALSYSGNGSIASDGDKYATRLAISIEGYTQTFRTVRKDGRQYNIDDASRTIEETRVYEEDLFEFQNYTKTGEGRGEIDGRTLPYEEYDMDGATTARFYIDGGRLYGYVLEEEGVRMTMVFTNQSDTVPAGAFDLPSDYTLIPLDSSPEPPPPENTAPSSYIDAYMYRGMDGYEFTFLVTGTAYGSVWGSGIYTDDSNIPTAAIHAGLIRDGETAYVTIRIMPGQSSYESSTANGITTSSYGSWGGSYMFVP</sequence>
<dbReference type="GO" id="GO:0004674">
    <property type="term" value="F:protein serine/threonine kinase activity"/>
    <property type="evidence" value="ECO:0007669"/>
    <property type="project" value="UniProtKB-KW"/>
</dbReference>
<dbReference type="InterPro" id="IPR000719">
    <property type="entry name" value="Prot_kinase_dom"/>
</dbReference>
<keyword evidence="2 5" id="KW-0547">Nucleotide-binding</keyword>
<protein>
    <submittedName>
        <fullName evidence="8">Serine/threonine protein kinase</fullName>
        <ecNumber evidence="8">2.7.11.1</ecNumber>
    </submittedName>
</protein>
<evidence type="ECO:0000256" key="5">
    <source>
        <dbReference type="PROSITE-ProRule" id="PRU10141"/>
    </source>
</evidence>
<dbReference type="Pfam" id="PF00069">
    <property type="entry name" value="Pkinase"/>
    <property type="match status" value="1"/>
</dbReference>
<keyword evidence="1 8" id="KW-0808">Transferase</keyword>
<name>A0A806KJJ9_9BACT</name>